<sequence length="219" mass="24851">MSCNGIVSVSRILGHDYDDINPIDSPEHPWRRRVRGHCGILPPVESTLSVAPFSSNYGAPSPMIRRFSRTHLRSMGDLFDPSARMYADRLSSFIQFEEALKKDPGIEVTYYSVDAPVSDLISRIYDPTQLWSDLHYNAGRRRYKIGEYSEEQRSRNRIPPSLNYEMQPNQCSRECCEHLNIRYKDESGDRTSPMCTSCGKGLGAFVPSSASSTLSNSQW</sequence>
<evidence type="ECO:0000313" key="2">
    <source>
        <dbReference type="Proteomes" id="UP000070089"/>
    </source>
</evidence>
<proteinExistence type="predicted"/>
<dbReference type="VEuPathDB" id="GiardiaDB:QR46_2321"/>
<comment type="caution">
    <text evidence="1">The sequence shown here is derived from an EMBL/GenBank/DDBJ whole genome shotgun (WGS) entry which is preliminary data.</text>
</comment>
<organism evidence="1 2">
    <name type="scientific">Giardia duodenalis assemblage B</name>
    <dbReference type="NCBI Taxonomy" id="1394984"/>
    <lineage>
        <taxon>Eukaryota</taxon>
        <taxon>Metamonada</taxon>
        <taxon>Diplomonadida</taxon>
        <taxon>Hexamitidae</taxon>
        <taxon>Giardiinae</taxon>
        <taxon>Giardia</taxon>
    </lineage>
</organism>
<dbReference type="EMBL" id="JXTI01000060">
    <property type="protein sequence ID" value="KWX13687.1"/>
    <property type="molecule type" value="Genomic_DNA"/>
</dbReference>
<reference evidence="1 2" key="1">
    <citation type="journal article" date="2015" name="Mol. Biochem. Parasitol.">
        <title>Identification of polymorphic genes for use in assemblage B genotyping assays through comparative genomics of multiple assemblage B Giardia duodenalis isolates.</title>
        <authorList>
            <person name="Wielinga C."/>
            <person name="Thompson R.C."/>
            <person name="Monis P."/>
            <person name="Ryan U."/>
        </authorList>
    </citation>
    <scope>NUCLEOTIDE SEQUENCE [LARGE SCALE GENOMIC DNA]</scope>
    <source>
        <strain evidence="1 2">BAH15c1</strain>
    </source>
</reference>
<name>A0A132NUD3_GIAIN</name>
<protein>
    <submittedName>
        <fullName evidence="1">Uncharacterized protein</fullName>
    </submittedName>
</protein>
<accession>A0A132NUD3</accession>
<dbReference type="Proteomes" id="UP000070089">
    <property type="component" value="Unassembled WGS sequence"/>
</dbReference>
<evidence type="ECO:0000313" key="1">
    <source>
        <dbReference type="EMBL" id="KWX13687.1"/>
    </source>
</evidence>
<gene>
    <name evidence="1" type="ORF">QR46_2321</name>
</gene>
<dbReference type="OrthoDB" id="10249166at2759"/>
<dbReference type="AlphaFoldDB" id="A0A132NUD3"/>